<dbReference type="Proteomes" id="UP000606922">
    <property type="component" value="Unassembled WGS sequence"/>
</dbReference>
<keyword evidence="1" id="KW-0812">Transmembrane</keyword>
<keyword evidence="1" id="KW-0472">Membrane</keyword>
<evidence type="ECO:0000313" key="2">
    <source>
        <dbReference type="EMBL" id="GGB02154.1"/>
    </source>
</evidence>
<reference evidence="2" key="1">
    <citation type="journal article" date="2014" name="Int. J. Syst. Evol. Microbiol.">
        <title>Complete genome sequence of Corynebacterium casei LMG S-19264T (=DSM 44701T), isolated from a smear-ripened cheese.</title>
        <authorList>
            <consortium name="US DOE Joint Genome Institute (JGI-PGF)"/>
            <person name="Walter F."/>
            <person name="Albersmeier A."/>
            <person name="Kalinowski J."/>
            <person name="Ruckert C."/>
        </authorList>
    </citation>
    <scope>NUCLEOTIDE SEQUENCE</scope>
    <source>
        <strain evidence="2">CGMCC 1.12813</strain>
    </source>
</reference>
<dbReference type="RefSeq" id="WP_188510110.1">
    <property type="nucleotide sequence ID" value="NZ_BMGB01000001.1"/>
</dbReference>
<feature type="transmembrane region" description="Helical" evidence="1">
    <location>
        <begin position="92"/>
        <end position="112"/>
    </location>
</feature>
<feature type="transmembrane region" description="Helical" evidence="1">
    <location>
        <begin position="59"/>
        <end position="80"/>
    </location>
</feature>
<accession>A0A916SI87</accession>
<name>A0A916SI87_9MICO</name>
<gene>
    <name evidence="2" type="ORF">GCM10010979_15950</name>
</gene>
<feature type="transmembrane region" description="Helical" evidence="1">
    <location>
        <begin position="12"/>
        <end position="33"/>
    </location>
</feature>
<evidence type="ECO:0000313" key="3">
    <source>
        <dbReference type="Proteomes" id="UP000606922"/>
    </source>
</evidence>
<dbReference type="EMBL" id="BMGB01000001">
    <property type="protein sequence ID" value="GGB02154.1"/>
    <property type="molecule type" value="Genomic_DNA"/>
</dbReference>
<comment type="caution">
    <text evidence="2">The sequence shown here is derived from an EMBL/GenBank/DDBJ whole genome shotgun (WGS) entry which is preliminary data.</text>
</comment>
<dbReference type="AlphaFoldDB" id="A0A916SI87"/>
<protein>
    <submittedName>
        <fullName evidence="2">Uncharacterized protein</fullName>
    </submittedName>
</protein>
<reference evidence="2" key="2">
    <citation type="submission" date="2020-09" db="EMBL/GenBank/DDBJ databases">
        <authorList>
            <person name="Sun Q."/>
            <person name="Zhou Y."/>
        </authorList>
    </citation>
    <scope>NUCLEOTIDE SEQUENCE</scope>
    <source>
        <strain evidence="2">CGMCC 1.12813</strain>
    </source>
</reference>
<organism evidence="2 3">
    <name type="scientific">Conyzicola nivalis</name>
    <dbReference type="NCBI Taxonomy" id="1477021"/>
    <lineage>
        <taxon>Bacteria</taxon>
        <taxon>Bacillati</taxon>
        <taxon>Actinomycetota</taxon>
        <taxon>Actinomycetes</taxon>
        <taxon>Micrococcales</taxon>
        <taxon>Microbacteriaceae</taxon>
        <taxon>Conyzicola</taxon>
    </lineage>
</organism>
<evidence type="ECO:0000256" key="1">
    <source>
        <dbReference type="SAM" id="Phobius"/>
    </source>
</evidence>
<sequence length="114" mass="12113">MTETDNVRTGRRLGWAGLAVALLFALFFAYDLWEAIQNAIELPKLYAQLEAVGLPAGDVPWLLIAVGIAIPPLAYVVAFVAGRRHTLAMKALIFLLALVAVAALSLSVNALAVA</sequence>
<keyword evidence="1" id="KW-1133">Transmembrane helix</keyword>
<proteinExistence type="predicted"/>
<keyword evidence="3" id="KW-1185">Reference proteome</keyword>